<keyword evidence="5" id="KW-0460">Magnesium</keyword>
<dbReference type="InterPro" id="IPR000092">
    <property type="entry name" value="Polyprenyl_synt"/>
</dbReference>
<dbReference type="PROSITE" id="PS00444">
    <property type="entry name" value="POLYPRENYL_SYNTHASE_2"/>
    <property type="match status" value="1"/>
</dbReference>
<dbReference type="STRING" id="1130080.SAMN04488113_13811"/>
<dbReference type="GO" id="GO:0008299">
    <property type="term" value="P:isoprenoid biosynthetic process"/>
    <property type="evidence" value="ECO:0007669"/>
    <property type="project" value="InterPro"/>
</dbReference>
<dbReference type="AlphaFoldDB" id="A0A1H6UWQ8"/>
<accession>A0A1H6UWQ8</accession>
<dbReference type="Proteomes" id="UP000198564">
    <property type="component" value="Unassembled WGS sequence"/>
</dbReference>
<evidence type="ECO:0000313" key="7">
    <source>
        <dbReference type="EMBL" id="SEI96096.1"/>
    </source>
</evidence>
<keyword evidence="3 6" id="KW-0808">Transferase</keyword>
<evidence type="ECO:0000313" key="8">
    <source>
        <dbReference type="Proteomes" id="UP000198564"/>
    </source>
</evidence>
<dbReference type="SUPFAM" id="SSF48576">
    <property type="entry name" value="Terpenoid synthases"/>
    <property type="match status" value="1"/>
</dbReference>
<dbReference type="RefSeq" id="WP_091636106.1">
    <property type="nucleotide sequence ID" value="NZ_FNYW01000038.1"/>
</dbReference>
<evidence type="ECO:0000256" key="4">
    <source>
        <dbReference type="ARBA" id="ARBA00022723"/>
    </source>
</evidence>
<dbReference type="PANTHER" id="PTHR12001">
    <property type="entry name" value="GERANYLGERANYL PYROPHOSPHATE SYNTHASE"/>
    <property type="match status" value="1"/>
</dbReference>
<dbReference type="OrthoDB" id="9805316at2"/>
<dbReference type="GO" id="GO:0004659">
    <property type="term" value="F:prenyltransferase activity"/>
    <property type="evidence" value="ECO:0007669"/>
    <property type="project" value="InterPro"/>
</dbReference>
<comment type="similarity">
    <text evidence="2 6">Belongs to the FPP/GGPP synthase family.</text>
</comment>
<evidence type="ECO:0000256" key="1">
    <source>
        <dbReference type="ARBA" id="ARBA00001946"/>
    </source>
</evidence>
<comment type="cofactor">
    <cofactor evidence="1">
        <name>Mg(2+)</name>
        <dbReference type="ChEBI" id="CHEBI:18420"/>
    </cofactor>
</comment>
<sequence>MQIHPMWDSYPELKAELKETIELINKEVFVRNKEIEAAILDMLQSGGKLLRPAYALLFSSFGDSHSPERARSLAAAIELLHTSTLIHDDIVDEASTRRKKQTIQSKYGKDVAVYAGDYLFTVVFRILSKHADSVEDMTVNTKGMERILMGELNQMHLRYKQNMSIRDYLTQISGKTAQLFALACFSGAMEGSDKKSFARNCYYIGSHIGMAFQIMDDVLDYTQSSKNLGKPVLEDVRQGIYTAPIIFALRKEKKELAYLLKKESAITQSDAQKIQQIVYEAGGVKEAKILAEKYTKKALKRIESLPNTKEKQIIQEITENLLIREM</sequence>
<dbReference type="Gene3D" id="1.10.600.10">
    <property type="entry name" value="Farnesyl Diphosphate Synthase"/>
    <property type="match status" value="1"/>
</dbReference>
<dbReference type="EMBL" id="FNYW01000038">
    <property type="protein sequence ID" value="SEI96096.1"/>
    <property type="molecule type" value="Genomic_DNA"/>
</dbReference>
<gene>
    <name evidence="7" type="ORF">SAMN04488113_13811</name>
</gene>
<evidence type="ECO:0000256" key="2">
    <source>
        <dbReference type="ARBA" id="ARBA00006706"/>
    </source>
</evidence>
<proteinExistence type="inferred from homology"/>
<organism evidence="7 8">
    <name type="scientific">Alkalibacterium gilvum</name>
    <dbReference type="NCBI Taxonomy" id="1130080"/>
    <lineage>
        <taxon>Bacteria</taxon>
        <taxon>Bacillati</taxon>
        <taxon>Bacillota</taxon>
        <taxon>Bacilli</taxon>
        <taxon>Lactobacillales</taxon>
        <taxon>Carnobacteriaceae</taxon>
        <taxon>Alkalibacterium</taxon>
    </lineage>
</organism>
<dbReference type="SFLD" id="SFLDS00005">
    <property type="entry name" value="Isoprenoid_Synthase_Type_I"/>
    <property type="match status" value="1"/>
</dbReference>
<dbReference type="PANTHER" id="PTHR12001:SF69">
    <property type="entry name" value="ALL TRANS-POLYPRENYL-DIPHOSPHATE SYNTHASE PDSS1"/>
    <property type="match status" value="1"/>
</dbReference>
<dbReference type="InterPro" id="IPR008949">
    <property type="entry name" value="Isoprenoid_synthase_dom_sf"/>
</dbReference>
<name>A0A1H6UWQ8_9LACT</name>
<dbReference type="Pfam" id="PF00348">
    <property type="entry name" value="polyprenyl_synt"/>
    <property type="match status" value="1"/>
</dbReference>
<dbReference type="CDD" id="cd00685">
    <property type="entry name" value="Trans_IPPS_HT"/>
    <property type="match status" value="1"/>
</dbReference>
<dbReference type="InterPro" id="IPR033749">
    <property type="entry name" value="Polyprenyl_synt_CS"/>
</dbReference>
<dbReference type="GO" id="GO:0046872">
    <property type="term" value="F:metal ion binding"/>
    <property type="evidence" value="ECO:0007669"/>
    <property type="project" value="UniProtKB-KW"/>
</dbReference>
<keyword evidence="4" id="KW-0479">Metal-binding</keyword>
<evidence type="ECO:0000256" key="5">
    <source>
        <dbReference type="ARBA" id="ARBA00022842"/>
    </source>
</evidence>
<evidence type="ECO:0000256" key="6">
    <source>
        <dbReference type="RuleBase" id="RU004466"/>
    </source>
</evidence>
<reference evidence="8" key="1">
    <citation type="submission" date="2016-10" db="EMBL/GenBank/DDBJ databases">
        <authorList>
            <person name="Varghese N."/>
            <person name="Submissions S."/>
        </authorList>
    </citation>
    <scope>NUCLEOTIDE SEQUENCE [LARGE SCALE GENOMIC DNA]</scope>
    <source>
        <strain evidence="8">DSM 25751</strain>
    </source>
</reference>
<protein>
    <submittedName>
        <fullName evidence="7">Heptaprenyl diphosphate synthase</fullName>
    </submittedName>
</protein>
<evidence type="ECO:0000256" key="3">
    <source>
        <dbReference type="ARBA" id="ARBA00022679"/>
    </source>
</evidence>
<keyword evidence="8" id="KW-1185">Reference proteome</keyword>